<dbReference type="InterPro" id="IPR020568">
    <property type="entry name" value="Ribosomal_Su5_D2-typ_SF"/>
</dbReference>
<dbReference type="NCBIfam" id="TIGR01021">
    <property type="entry name" value="rpsE_bact"/>
    <property type="match status" value="1"/>
</dbReference>
<organism evidence="10 11">
    <name type="scientific">Berkelbacteria bacterium GW2011_GWA2_46_7</name>
    <dbReference type="NCBI Taxonomy" id="1618335"/>
    <lineage>
        <taxon>Bacteria</taxon>
        <taxon>Candidatus Berkelbacteria</taxon>
    </lineage>
</organism>
<evidence type="ECO:0000256" key="5">
    <source>
        <dbReference type="ARBA" id="ARBA00023274"/>
    </source>
</evidence>
<comment type="function">
    <text evidence="7">Located at the back of the 30S subunit body where it stabilizes the conformation of the head with respect to the body.</text>
</comment>
<name>A0A0G1TFI5_9BACT</name>
<dbReference type="AlphaFoldDB" id="A0A0G1TFI5"/>
<comment type="domain">
    <text evidence="7">The N-terminal domain interacts with the head of the 30S subunit; the C-terminal domain interacts with the body and contacts protein S4. The interaction surface between S4 and S5 is involved in control of translational fidelity.</text>
</comment>
<dbReference type="FunFam" id="3.30.230.10:FF:000002">
    <property type="entry name" value="30S ribosomal protein S5"/>
    <property type="match status" value="1"/>
</dbReference>
<dbReference type="InterPro" id="IPR018192">
    <property type="entry name" value="Ribosomal_uS5_N_CS"/>
</dbReference>
<evidence type="ECO:0000256" key="3">
    <source>
        <dbReference type="ARBA" id="ARBA00022884"/>
    </source>
</evidence>
<evidence type="ECO:0000313" key="11">
    <source>
        <dbReference type="Proteomes" id="UP000034487"/>
    </source>
</evidence>
<dbReference type="SUPFAM" id="SSF54768">
    <property type="entry name" value="dsRNA-binding domain-like"/>
    <property type="match status" value="1"/>
</dbReference>
<evidence type="ECO:0000256" key="8">
    <source>
        <dbReference type="RuleBase" id="RU003823"/>
    </source>
</evidence>
<dbReference type="Pfam" id="PF03719">
    <property type="entry name" value="Ribosomal_S5_C"/>
    <property type="match status" value="1"/>
</dbReference>
<dbReference type="InterPro" id="IPR005712">
    <property type="entry name" value="Ribosomal_uS5_bac-type"/>
</dbReference>
<dbReference type="PATRIC" id="fig|1618335.3.peg.162"/>
<evidence type="ECO:0000256" key="2">
    <source>
        <dbReference type="ARBA" id="ARBA00022730"/>
    </source>
</evidence>
<dbReference type="PROSITE" id="PS00585">
    <property type="entry name" value="RIBOSOMAL_S5"/>
    <property type="match status" value="1"/>
</dbReference>
<evidence type="ECO:0000256" key="7">
    <source>
        <dbReference type="HAMAP-Rule" id="MF_01307"/>
    </source>
</evidence>
<evidence type="ECO:0000313" key="10">
    <source>
        <dbReference type="EMBL" id="KKU44175.1"/>
    </source>
</evidence>
<dbReference type="InterPro" id="IPR005324">
    <property type="entry name" value="Ribosomal_uS5_C"/>
</dbReference>
<keyword evidence="2 7" id="KW-0699">rRNA-binding</keyword>
<dbReference type="GO" id="GO:0019843">
    <property type="term" value="F:rRNA binding"/>
    <property type="evidence" value="ECO:0007669"/>
    <property type="project" value="UniProtKB-UniRule"/>
</dbReference>
<dbReference type="SUPFAM" id="SSF54211">
    <property type="entry name" value="Ribosomal protein S5 domain 2-like"/>
    <property type="match status" value="1"/>
</dbReference>
<gene>
    <name evidence="7" type="primary">rpsE</name>
    <name evidence="10" type="ORF">UX60_C0010G0014</name>
</gene>
<dbReference type="Gene3D" id="3.30.160.20">
    <property type="match status" value="1"/>
</dbReference>
<dbReference type="HAMAP" id="MF_01307_B">
    <property type="entry name" value="Ribosomal_uS5_B"/>
    <property type="match status" value="1"/>
</dbReference>
<keyword evidence="3 7" id="KW-0694">RNA-binding</keyword>
<dbReference type="EMBL" id="LCMV01000010">
    <property type="protein sequence ID" value="KKU44175.1"/>
    <property type="molecule type" value="Genomic_DNA"/>
</dbReference>
<protein>
    <recommendedName>
        <fullName evidence="6 7">Small ribosomal subunit protein uS5</fullName>
    </recommendedName>
</protein>
<dbReference type="Proteomes" id="UP000034487">
    <property type="component" value="Unassembled WGS sequence"/>
</dbReference>
<sequence>MIKAIPKEIKEVVEEFIPENVEMSENVISIDRISRTVKGGRRIRFRAIVVVGNRNGRVGVGTGKAADVQGAIAKAKNKADKSMTDVPIVNGTIAHPVMEVYGTSRVILKPAPAGHSVIAGGSVRAVVELSGISNIVSKSIGSANALNNAMATFQALKKLSLEKGRKRDG</sequence>
<evidence type="ECO:0000256" key="4">
    <source>
        <dbReference type="ARBA" id="ARBA00022980"/>
    </source>
</evidence>
<dbReference type="PANTHER" id="PTHR48277:SF1">
    <property type="entry name" value="MITOCHONDRIAL RIBOSOMAL PROTEIN S5"/>
    <property type="match status" value="1"/>
</dbReference>
<dbReference type="GO" id="GO:0005737">
    <property type="term" value="C:cytoplasm"/>
    <property type="evidence" value="ECO:0007669"/>
    <property type="project" value="UniProtKB-ARBA"/>
</dbReference>
<dbReference type="Pfam" id="PF00333">
    <property type="entry name" value="Ribosomal_S5"/>
    <property type="match status" value="1"/>
</dbReference>
<dbReference type="PANTHER" id="PTHR48277">
    <property type="entry name" value="MITOCHONDRIAL RIBOSOMAL PROTEIN S5"/>
    <property type="match status" value="1"/>
</dbReference>
<dbReference type="Gene3D" id="3.30.230.10">
    <property type="match status" value="1"/>
</dbReference>
<accession>A0A0G1TFI5</accession>
<feature type="domain" description="S5 DRBM" evidence="9">
    <location>
        <begin position="23"/>
        <end position="86"/>
    </location>
</feature>
<comment type="similarity">
    <text evidence="1 7 8">Belongs to the universal ribosomal protein uS5 family.</text>
</comment>
<comment type="subunit">
    <text evidence="7">Part of the 30S ribosomal subunit. Contacts proteins S4 and S8.</text>
</comment>
<evidence type="ECO:0000256" key="6">
    <source>
        <dbReference type="ARBA" id="ARBA00035255"/>
    </source>
</evidence>
<comment type="caution">
    <text evidence="10">The sequence shown here is derived from an EMBL/GenBank/DDBJ whole genome shotgun (WGS) entry which is preliminary data.</text>
</comment>
<dbReference type="GO" id="GO:0015935">
    <property type="term" value="C:small ribosomal subunit"/>
    <property type="evidence" value="ECO:0007669"/>
    <property type="project" value="InterPro"/>
</dbReference>
<reference evidence="10 11" key="1">
    <citation type="journal article" date="2015" name="Nature">
        <title>rRNA introns, odd ribosomes, and small enigmatic genomes across a large radiation of phyla.</title>
        <authorList>
            <person name="Brown C.T."/>
            <person name="Hug L.A."/>
            <person name="Thomas B.C."/>
            <person name="Sharon I."/>
            <person name="Castelle C.J."/>
            <person name="Singh A."/>
            <person name="Wilkins M.J."/>
            <person name="Williams K.H."/>
            <person name="Banfield J.F."/>
        </authorList>
    </citation>
    <scope>NUCLEOTIDE SEQUENCE [LARGE SCALE GENOMIC DNA]</scope>
</reference>
<proteinExistence type="inferred from homology"/>
<evidence type="ECO:0000259" key="9">
    <source>
        <dbReference type="PROSITE" id="PS50881"/>
    </source>
</evidence>
<keyword evidence="5 7" id="KW-0687">Ribonucleoprotein</keyword>
<keyword evidence="4 7" id="KW-0689">Ribosomal protein</keyword>
<dbReference type="InterPro" id="IPR014721">
    <property type="entry name" value="Ribsml_uS5_D2-typ_fold_subgr"/>
</dbReference>
<dbReference type="InterPro" id="IPR013810">
    <property type="entry name" value="Ribosomal_uS5_N"/>
</dbReference>
<dbReference type="GO" id="GO:0003735">
    <property type="term" value="F:structural constituent of ribosome"/>
    <property type="evidence" value="ECO:0007669"/>
    <property type="project" value="UniProtKB-UniRule"/>
</dbReference>
<dbReference type="PROSITE" id="PS50881">
    <property type="entry name" value="S5_DSRBD"/>
    <property type="match status" value="1"/>
</dbReference>
<dbReference type="InterPro" id="IPR000851">
    <property type="entry name" value="Ribosomal_uS5"/>
</dbReference>
<dbReference type="GO" id="GO:0006412">
    <property type="term" value="P:translation"/>
    <property type="evidence" value="ECO:0007669"/>
    <property type="project" value="UniProtKB-UniRule"/>
</dbReference>
<evidence type="ECO:0000256" key="1">
    <source>
        <dbReference type="ARBA" id="ARBA00008945"/>
    </source>
</evidence>
<comment type="function">
    <text evidence="7">With S4 and S12 plays an important role in translational accuracy.</text>
</comment>